<evidence type="ECO:0000259" key="3">
    <source>
        <dbReference type="Pfam" id="PF00890"/>
    </source>
</evidence>
<protein>
    <submittedName>
        <fullName evidence="5">Succinate dehydrogenase/fumarate reductase flavoprotein subunit</fullName>
    </submittedName>
</protein>
<dbReference type="PRINTS" id="PR00469">
    <property type="entry name" value="PNDRDTASEII"/>
</dbReference>
<dbReference type="GO" id="GO:0009055">
    <property type="term" value="F:electron transfer activity"/>
    <property type="evidence" value="ECO:0007669"/>
    <property type="project" value="TreeGrafter"/>
</dbReference>
<dbReference type="SUPFAM" id="SSF51905">
    <property type="entry name" value="FAD/NAD(P)-binding domain"/>
    <property type="match status" value="1"/>
</dbReference>
<evidence type="ECO:0000256" key="1">
    <source>
        <dbReference type="ARBA" id="ARBA00022630"/>
    </source>
</evidence>
<keyword evidence="2" id="KW-0560">Oxidoreductase</keyword>
<dbReference type="EMBL" id="JACICD010000001">
    <property type="protein sequence ID" value="MBB3769518.1"/>
    <property type="molecule type" value="Genomic_DNA"/>
</dbReference>
<sequence>MAAIIQLQSDVLVIGGGPAACWASLAAREAGCSVVLVDKGYVGTSGATAPSNTGTWFATTPERRARLIAEREKSAEGLADLRQMGRVIDTATQHLHVLAERGYRFPRDDDGELYIANLRGPDYMRFLRQQLVRAGVIVRDHHPALELLVAGEVVAGAAGVARQLGQNWQARAGAVVLATGGCAFGSRILGATGLTGDGQLMAAELGASLSGMEFSNQYGIVPLHSSVNKGLPYFWASFYRADGSAIDIPPGQRFPVLARESLEGPISARLDRASGAVPEALRRGQPNCFLPFERAGIDPFEELFPIALRSEGTVRGTGGLKRGDDDCGVGIPGLFAAGDTLERQDIAGAATGGGGPNASWAVATGVWSGKGAAAFAQRLGSRAAERSVRPAGQAGLRPAASSRAIDPAEAVALVREEMLPVDRHFFRSAPRLAGSLTRLDTAWEAIRDHAQGDGVAALRLREAAALLASSRWACRAAQARTETRGMHRRLDAPESQPAQARRLTIAGIDQPVLSFDSLPLEAAAS</sequence>
<comment type="caution">
    <text evidence="5">The sequence shown here is derived from an EMBL/GenBank/DDBJ whole genome shotgun (WGS) entry which is preliminary data.</text>
</comment>
<keyword evidence="1" id="KW-0285">Flavoprotein</keyword>
<feature type="domain" description="Fumarate reductase/succinate dehydrogenase flavoprotein-like C-terminal" evidence="4">
    <location>
        <begin position="450"/>
        <end position="506"/>
    </location>
</feature>
<gene>
    <name evidence="5" type="ORF">FHS55_000104</name>
</gene>
<dbReference type="Pfam" id="PF00890">
    <property type="entry name" value="FAD_binding_2"/>
    <property type="match status" value="1"/>
</dbReference>
<name>A0A839Z637_9HYPH</name>
<dbReference type="Proteomes" id="UP000533469">
    <property type="component" value="Unassembled WGS sequence"/>
</dbReference>
<dbReference type="Gene3D" id="3.50.50.60">
    <property type="entry name" value="FAD/NAD(P)-binding domain"/>
    <property type="match status" value="1"/>
</dbReference>
<dbReference type="InterPro" id="IPR030664">
    <property type="entry name" value="SdhA/FrdA/AprA"/>
</dbReference>
<dbReference type="RefSeq" id="WP_183187734.1">
    <property type="nucleotide sequence ID" value="NZ_JACICD010000001.1"/>
</dbReference>
<evidence type="ECO:0000313" key="6">
    <source>
        <dbReference type="Proteomes" id="UP000533469"/>
    </source>
</evidence>
<dbReference type="GO" id="GO:0050660">
    <property type="term" value="F:flavin adenine dinucleotide binding"/>
    <property type="evidence" value="ECO:0007669"/>
    <property type="project" value="TreeGrafter"/>
</dbReference>
<dbReference type="GO" id="GO:0009061">
    <property type="term" value="P:anaerobic respiration"/>
    <property type="evidence" value="ECO:0007669"/>
    <property type="project" value="TreeGrafter"/>
</dbReference>
<dbReference type="InterPro" id="IPR003953">
    <property type="entry name" value="FAD-dep_OxRdtase_2_FAD-bd"/>
</dbReference>
<dbReference type="InterPro" id="IPR036188">
    <property type="entry name" value="FAD/NAD-bd_sf"/>
</dbReference>
<proteinExistence type="predicted"/>
<dbReference type="PANTHER" id="PTHR11632">
    <property type="entry name" value="SUCCINATE DEHYDROGENASE 2 FLAVOPROTEIN SUBUNIT"/>
    <property type="match status" value="1"/>
</dbReference>
<dbReference type="SUPFAM" id="SSF46977">
    <property type="entry name" value="Succinate dehydrogenase/fumarate reductase flavoprotein C-terminal domain"/>
    <property type="match status" value="1"/>
</dbReference>
<dbReference type="GO" id="GO:0000104">
    <property type="term" value="F:succinate dehydrogenase activity"/>
    <property type="evidence" value="ECO:0007669"/>
    <property type="project" value="TreeGrafter"/>
</dbReference>
<dbReference type="PRINTS" id="PR00368">
    <property type="entry name" value="FADPNR"/>
</dbReference>
<evidence type="ECO:0000313" key="5">
    <source>
        <dbReference type="EMBL" id="MBB3769518.1"/>
    </source>
</evidence>
<dbReference type="PANTHER" id="PTHR11632:SF73">
    <property type="entry name" value="BLR3196 PROTEIN"/>
    <property type="match status" value="1"/>
</dbReference>
<dbReference type="Gene3D" id="1.20.58.100">
    <property type="entry name" value="Fumarate reductase/succinate dehydrogenase flavoprotein-like, C-terminal domain"/>
    <property type="match status" value="1"/>
</dbReference>
<feature type="domain" description="FAD-dependent oxidoreductase 2 FAD-binding" evidence="3">
    <location>
        <begin position="10"/>
        <end position="354"/>
    </location>
</feature>
<organism evidence="5 6">
    <name type="scientific">Ancylobacter tetraedralis</name>
    <dbReference type="NCBI Taxonomy" id="217068"/>
    <lineage>
        <taxon>Bacteria</taxon>
        <taxon>Pseudomonadati</taxon>
        <taxon>Pseudomonadota</taxon>
        <taxon>Alphaproteobacteria</taxon>
        <taxon>Hyphomicrobiales</taxon>
        <taxon>Xanthobacteraceae</taxon>
        <taxon>Ancylobacter</taxon>
    </lineage>
</organism>
<dbReference type="AlphaFoldDB" id="A0A839Z637"/>
<evidence type="ECO:0000259" key="4">
    <source>
        <dbReference type="Pfam" id="PF02910"/>
    </source>
</evidence>
<evidence type="ECO:0000256" key="2">
    <source>
        <dbReference type="ARBA" id="ARBA00023002"/>
    </source>
</evidence>
<dbReference type="InterPro" id="IPR015939">
    <property type="entry name" value="Fum_Rdtase/Succ_DH_flav-like_C"/>
</dbReference>
<reference evidence="5 6" key="1">
    <citation type="submission" date="2020-08" db="EMBL/GenBank/DDBJ databases">
        <title>Genomic Encyclopedia of Type Strains, Phase IV (KMG-IV): sequencing the most valuable type-strain genomes for metagenomic binning, comparative biology and taxonomic classification.</title>
        <authorList>
            <person name="Goeker M."/>
        </authorList>
    </citation>
    <scope>NUCLEOTIDE SEQUENCE [LARGE SCALE GENOMIC DNA]</scope>
    <source>
        <strain evidence="5 6">DSM 5895</strain>
    </source>
</reference>
<accession>A0A839Z637</accession>
<dbReference type="Pfam" id="PF02910">
    <property type="entry name" value="Succ_DH_flav_C"/>
    <property type="match status" value="1"/>
</dbReference>
<dbReference type="GO" id="GO:0005886">
    <property type="term" value="C:plasma membrane"/>
    <property type="evidence" value="ECO:0007669"/>
    <property type="project" value="TreeGrafter"/>
</dbReference>
<keyword evidence="6" id="KW-1185">Reference proteome</keyword>
<dbReference type="InterPro" id="IPR037099">
    <property type="entry name" value="Fum_R/Succ_DH_flav-like_C_sf"/>
</dbReference>